<keyword evidence="3 10" id="KW-1134">Transmembrane beta strand</keyword>
<dbReference type="AlphaFoldDB" id="A0A1M6UP19"/>
<reference evidence="15" key="1">
    <citation type="submission" date="2016-11" db="EMBL/GenBank/DDBJ databases">
        <authorList>
            <person name="Varghese N."/>
            <person name="Submissions S."/>
        </authorList>
    </citation>
    <scope>NUCLEOTIDE SEQUENCE [LARGE SCALE GENOMIC DNA]</scope>
    <source>
        <strain evidence="15">DSM 22212</strain>
    </source>
</reference>
<evidence type="ECO:0000256" key="7">
    <source>
        <dbReference type="ARBA" id="ARBA00023136"/>
    </source>
</evidence>
<dbReference type="Gene3D" id="2.170.130.10">
    <property type="entry name" value="TonB-dependent receptor, plug domain"/>
    <property type="match status" value="1"/>
</dbReference>
<dbReference type="Pfam" id="PF07715">
    <property type="entry name" value="Plug"/>
    <property type="match status" value="1"/>
</dbReference>
<dbReference type="EMBL" id="FRAU01000005">
    <property type="protein sequence ID" value="SHK70926.1"/>
    <property type="molecule type" value="Genomic_DNA"/>
</dbReference>
<evidence type="ECO:0000256" key="10">
    <source>
        <dbReference type="PROSITE-ProRule" id="PRU01360"/>
    </source>
</evidence>
<evidence type="ECO:0000256" key="1">
    <source>
        <dbReference type="ARBA" id="ARBA00004571"/>
    </source>
</evidence>
<keyword evidence="15" id="KW-1185">Reference proteome</keyword>
<dbReference type="InterPro" id="IPR037066">
    <property type="entry name" value="Plug_dom_sf"/>
</dbReference>
<dbReference type="Proteomes" id="UP000185812">
    <property type="component" value="Unassembled WGS sequence"/>
</dbReference>
<dbReference type="Pfam" id="PF13715">
    <property type="entry name" value="CarbopepD_reg_2"/>
    <property type="match status" value="1"/>
</dbReference>
<evidence type="ECO:0000256" key="6">
    <source>
        <dbReference type="ARBA" id="ARBA00023077"/>
    </source>
</evidence>
<protein>
    <submittedName>
        <fullName evidence="14">TonB-dependent outer membrane receptor, SusC/RagA subfamily, signature region</fullName>
    </submittedName>
</protein>
<keyword evidence="2 10" id="KW-0813">Transport</keyword>
<feature type="domain" description="TonB-dependent receptor-like beta-barrel" evidence="12">
    <location>
        <begin position="339"/>
        <end position="818"/>
    </location>
</feature>
<comment type="subcellular location">
    <subcellularLocation>
        <location evidence="1 10">Cell outer membrane</location>
        <topology evidence="1 10">Multi-pass membrane protein</topology>
    </subcellularLocation>
</comment>
<keyword evidence="5" id="KW-0732">Signal</keyword>
<keyword evidence="4 10" id="KW-0812">Transmembrane</keyword>
<dbReference type="SUPFAM" id="SSF56935">
    <property type="entry name" value="Porins"/>
    <property type="match status" value="1"/>
</dbReference>
<evidence type="ECO:0000259" key="12">
    <source>
        <dbReference type="Pfam" id="PF00593"/>
    </source>
</evidence>
<dbReference type="InterPro" id="IPR012910">
    <property type="entry name" value="Plug_dom"/>
</dbReference>
<keyword evidence="6 11" id="KW-0798">TonB box</keyword>
<dbReference type="PANTHER" id="PTHR30069">
    <property type="entry name" value="TONB-DEPENDENT OUTER MEMBRANE RECEPTOR"/>
    <property type="match status" value="1"/>
</dbReference>
<keyword evidence="8 14" id="KW-0675">Receptor</keyword>
<dbReference type="InterPro" id="IPR000531">
    <property type="entry name" value="Beta-barrel_TonB"/>
</dbReference>
<evidence type="ECO:0000256" key="11">
    <source>
        <dbReference type="RuleBase" id="RU003357"/>
    </source>
</evidence>
<accession>A0A1M6UP19</accession>
<evidence type="ECO:0000256" key="2">
    <source>
        <dbReference type="ARBA" id="ARBA00022448"/>
    </source>
</evidence>
<dbReference type="InterPro" id="IPR039426">
    <property type="entry name" value="TonB-dep_rcpt-like"/>
</dbReference>
<dbReference type="GO" id="GO:0044718">
    <property type="term" value="P:siderophore transmembrane transport"/>
    <property type="evidence" value="ECO:0007669"/>
    <property type="project" value="TreeGrafter"/>
</dbReference>
<dbReference type="SUPFAM" id="SSF49464">
    <property type="entry name" value="Carboxypeptidase regulatory domain-like"/>
    <property type="match status" value="1"/>
</dbReference>
<name>A0A1M6UP19_9BACT</name>
<gene>
    <name evidence="14" type="ORF">SAMN04488087_1797</name>
</gene>
<evidence type="ECO:0000256" key="3">
    <source>
        <dbReference type="ARBA" id="ARBA00022452"/>
    </source>
</evidence>
<dbReference type="GO" id="GO:0015344">
    <property type="term" value="F:siderophore uptake transmembrane transporter activity"/>
    <property type="evidence" value="ECO:0007669"/>
    <property type="project" value="TreeGrafter"/>
</dbReference>
<dbReference type="Gene3D" id="2.40.170.20">
    <property type="entry name" value="TonB-dependent receptor, beta-barrel domain"/>
    <property type="match status" value="1"/>
</dbReference>
<evidence type="ECO:0000256" key="5">
    <source>
        <dbReference type="ARBA" id="ARBA00022729"/>
    </source>
</evidence>
<evidence type="ECO:0000313" key="14">
    <source>
        <dbReference type="EMBL" id="SHK70926.1"/>
    </source>
</evidence>
<evidence type="ECO:0000256" key="8">
    <source>
        <dbReference type="ARBA" id="ARBA00023170"/>
    </source>
</evidence>
<feature type="domain" description="TonB-dependent receptor plug" evidence="13">
    <location>
        <begin position="124"/>
        <end position="244"/>
    </location>
</feature>
<dbReference type="InterPro" id="IPR023997">
    <property type="entry name" value="TonB-dep_OMP_SusC/RagA_CS"/>
</dbReference>
<evidence type="ECO:0000256" key="4">
    <source>
        <dbReference type="ARBA" id="ARBA00022692"/>
    </source>
</evidence>
<keyword evidence="9 10" id="KW-0998">Cell outer membrane</keyword>
<evidence type="ECO:0000256" key="9">
    <source>
        <dbReference type="ARBA" id="ARBA00023237"/>
    </source>
</evidence>
<keyword evidence="7 10" id="KW-0472">Membrane</keyword>
<evidence type="ECO:0000259" key="13">
    <source>
        <dbReference type="Pfam" id="PF07715"/>
    </source>
</evidence>
<dbReference type="PROSITE" id="PS52016">
    <property type="entry name" value="TONB_DEPENDENT_REC_3"/>
    <property type="match status" value="1"/>
</dbReference>
<dbReference type="PANTHER" id="PTHR30069:SF29">
    <property type="entry name" value="HEMOGLOBIN AND HEMOGLOBIN-HAPTOGLOBIN-BINDING PROTEIN 1-RELATED"/>
    <property type="match status" value="1"/>
</dbReference>
<dbReference type="InterPro" id="IPR036942">
    <property type="entry name" value="Beta-barrel_TonB_sf"/>
</dbReference>
<dbReference type="GO" id="GO:0009279">
    <property type="term" value="C:cell outer membrane"/>
    <property type="evidence" value="ECO:0007669"/>
    <property type="project" value="UniProtKB-SubCell"/>
</dbReference>
<organism evidence="14 15">
    <name type="scientific">Rhodothermus profundi</name>
    <dbReference type="NCBI Taxonomy" id="633813"/>
    <lineage>
        <taxon>Bacteria</taxon>
        <taxon>Pseudomonadati</taxon>
        <taxon>Rhodothermota</taxon>
        <taxon>Rhodothermia</taxon>
        <taxon>Rhodothermales</taxon>
        <taxon>Rhodothermaceae</taxon>
        <taxon>Rhodothermus</taxon>
    </lineage>
</organism>
<sequence>MEPRVRAWILGSILLLVPLLAQAQGILRGRVTDAETGEPLPGANILLVELRRGAASDIDGNYEIVDIPEGTYTLRVSYVGYRTLEQSVEIRSGAQELNLALDPDYTGLEEVVVTGIASRTSKARAEVAVSRINTEELLQQNAYQDITALVNGKIAGVTAKQATGNVGGGLRFIVRADAALNGNGQPVIYVDGVRIDNAEIAGFFTGGQEFSMLANLNPEDIESIEVLKGPAGAALYGTSGANGVILIRTKRGRTGDFRVQYKRVVGANQQLKKYTLDTSPTPDVANGFFRDGVISQHTISISGGTANVRYYTSYDRRKEEGHIRNNAMDRQTFQANFDAFPNDKITVRASAGYTYNEMDLPQNDNNILGFLGNTLLATRPFLFEDSTDLVDVTDRSRITEFLGSVEVTYTPIENLEVRASIGYQGSDFREDRTLPRGIDVTTNGRRSIFIRRNQQYTYDFNARYSYNILPELEATTIVGGQAFNRILRTFFMQKENFVSELISNIGAGSDFINGDEGFAHSREAGIYVQQEFAYANRLFVSLGLRRDYASAVGRKAPSIFYPKASMALRLDQFDFTPDFFTLLKPRIAYGETGVLPGPLDGFALLFGAEPSGYGAGATPDQIGNPEIEPERVRELEVGFDAELYNRIGIEFTYYRQWATNSIIDFRNPPSTGLIASAVPFNVGESQGWGIESALTANVWRTRNYSLDFTLIWNWSRNEVKDLGGAQPIFDPFDVNVIKEGLPRSAFYTYRSKAVFDPNTGEYLGSEVIKDENGEAKRFYLGTPYPEHSGSFSVSFRFLRNFTFYALADWQLGLNVFNLTKLFQVRFGGNKERNILAAKLGLLDPDRFEYTKGIQPLQPGTPEYREAAERHAALDGNYDGNFVEDGDFLRLRELSLRYDFTDLLRRSMLGRHIRGLSVAISAQNVALFTKYSGMDPELNFAGGRGLIRGQDFLTLPIPRVVYATITVTL</sequence>
<dbReference type="RefSeq" id="WP_178139401.1">
    <property type="nucleotide sequence ID" value="NZ_FRAU01000005.1"/>
</dbReference>
<comment type="similarity">
    <text evidence="10 11">Belongs to the TonB-dependent receptor family.</text>
</comment>
<proteinExistence type="inferred from homology"/>
<evidence type="ECO:0000313" key="15">
    <source>
        <dbReference type="Proteomes" id="UP000185812"/>
    </source>
</evidence>
<dbReference type="Gene3D" id="2.60.40.1120">
    <property type="entry name" value="Carboxypeptidase-like, regulatory domain"/>
    <property type="match status" value="1"/>
</dbReference>
<dbReference type="InterPro" id="IPR008969">
    <property type="entry name" value="CarboxyPept-like_regulatory"/>
</dbReference>
<dbReference type="NCBIfam" id="TIGR04057">
    <property type="entry name" value="SusC_RagA_signa"/>
    <property type="match status" value="1"/>
</dbReference>
<dbReference type="Pfam" id="PF00593">
    <property type="entry name" value="TonB_dep_Rec_b-barrel"/>
    <property type="match status" value="1"/>
</dbReference>
<dbReference type="STRING" id="633813.SAMN04488087_1797"/>